<gene>
    <name evidence="1" type="ordered locus">WS0210</name>
</gene>
<name>Q7MSR0_WOLSU</name>
<accession>Q7MSR0</accession>
<reference evidence="1 2" key="1">
    <citation type="journal article" date="2003" name="Proc. Natl. Acad. Sci. U.S.A.">
        <title>Complete genome sequence and analysis of Wolinella succinogenes.</title>
        <authorList>
            <person name="Baar C."/>
            <person name="Eppinger M."/>
            <person name="Raddatz G."/>
            <person name="Simon JM."/>
            <person name="Lanz C."/>
            <person name="Klimmek O."/>
            <person name="Nandakumar R."/>
            <person name="Gross R."/>
            <person name="Rosinus A."/>
            <person name="Keller H."/>
            <person name="Jagtap P."/>
            <person name="Linke B."/>
            <person name="Meyer F."/>
            <person name="Lederer H."/>
            <person name="Schuster S.C."/>
        </authorList>
    </citation>
    <scope>NUCLEOTIDE SEQUENCE [LARGE SCALE GENOMIC DNA]</scope>
    <source>
        <strain evidence="2">ATCC 29543 / DSM 1740 / CCUG 13145 / JCM 31913 / LMG 7466 / NCTC 11488 / FDC 602W</strain>
    </source>
</reference>
<organism evidence="2">
    <name type="scientific">Wolinella succinogenes (strain ATCC 29543 / DSM 1740 / CCUG 13145 / JCM 31913 / LMG 7466 / NCTC 11488 / FDC 602W)</name>
    <name type="common">Vibrio succinogenes</name>
    <dbReference type="NCBI Taxonomy" id="273121"/>
    <lineage>
        <taxon>Bacteria</taxon>
        <taxon>Pseudomonadati</taxon>
        <taxon>Campylobacterota</taxon>
        <taxon>Epsilonproteobacteria</taxon>
        <taxon>Campylobacterales</taxon>
        <taxon>Helicobacteraceae</taxon>
        <taxon>Wolinella</taxon>
    </lineage>
</organism>
<dbReference type="Proteomes" id="UP000000422">
    <property type="component" value="Chromosome"/>
</dbReference>
<keyword evidence="2" id="KW-1185">Reference proteome</keyword>
<evidence type="ECO:0000313" key="2">
    <source>
        <dbReference type="Proteomes" id="UP000000422"/>
    </source>
</evidence>
<protein>
    <submittedName>
        <fullName evidence="1">Uncharacterized protein</fullName>
    </submittedName>
</protein>
<sequence length="51" mass="5592">MGEKYCGSFTQRLDSKPCGSAQIDTEKNQKTSAVPILTLPNHSFLDAVLNH</sequence>
<proteinExistence type="predicted"/>
<dbReference type="AlphaFoldDB" id="Q7MSR0"/>
<dbReference type="EMBL" id="BX571657">
    <property type="protein sequence ID" value="CAE09368.1"/>
    <property type="molecule type" value="Genomic_DNA"/>
</dbReference>
<evidence type="ECO:0000313" key="1">
    <source>
        <dbReference type="EMBL" id="CAE09368.1"/>
    </source>
</evidence>
<dbReference type="HOGENOM" id="CLU_3105323_0_0_7"/>
<dbReference type="KEGG" id="wsu:WS0210"/>